<protein>
    <submittedName>
        <fullName evidence="2">Uncharacterized protein</fullName>
    </submittedName>
</protein>
<evidence type="ECO:0000256" key="1">
    <source>
        <dbReference type="SAM" id="MobiDB-lite"/>
    </source>
</evidence>
<feature type="region of interest" description="Disordered" evidence="1">
    <location>
        <begin position="90"/>
        <end position="147"/>
    </location>
</feature>
<proteinExistence type="predicted"/>
<name>A0ABR4A860_9LECA</name>
<gene>
    <name evidence="2" type="ORF">N7G274_005178</name>
</gene>
<feature type="compositionally biased region" description="Basic and acidic residues" evidence="1">
    <location>
        <begin position="90"/>
        <end position="104"/>
    </location>
</feature>
<organism evidence="2 3">
    <name type="scientific">Stereocaulon virgatum</name>
    <dbReference type="NCBI Taxonomy" id="373712"/>
    <lineage>
        <taxon>Eukaryota</taxon>
        <taxon>Fungi</taxon>
        <taxon>Dikarya</taxon>
        <taxon>Ascomycota</taxon>
        <taxon>Pezizomycotina</taxon>
        <taxon>Lecanoromycetes</taxon>
        <taxon>OSLEUM clade</taxon>
        <taxon>Lecanoromycetidae</taxon>
        <taxon>Lecanorales</taxon>
        <taxon>Lecanorineae</taxon>
        <taxon>Stereocaulaceae</taxon>
        <taxon>Stereocaulon</taxon>
    </lineage>
</organism>
<reference evidence="2 3" key="1">
    <citation type="submission" date="2024-09" db="EMBL/GenBank/DDBJ databases">
        <title>Rethinking Asexuality: The Enigmatic Case of Functional Sexual Genes in Lepraria (Stereocaulaceae).</title>
        <authorList>
            <person name="Doellman M."/>
            <person name="Sun Y."/>
            <person name="Barcenas-Pena A."/>
            <person name="Lumbsch H.T."/>
            <person name="Grewe F."/>
        </authorList>
    </citation>
    <scope>NUCLEOTIDE SEQUENCE [LARGE SCALE GENOMIC DNA]</scope>
    <source>
        <strain evidence="2 3">Mercado 3170</strain>
    </source>
</reference>
<dbReference type="EMBL" id="JBEFKJ010000015">
    <property type="protein sequence ID" value="KAL2041990.1"/>
    <property type="molecule type" value="Genomic_DNA"/>
</dbReference>
<feature type="compositionally biased region" description="Basic and acidic residues" evidence="1">
    <location>
        <begin position="122"/>
        <end position="131"/>
    </location>
</feature>
<dbReference type="Proteomes" id="UP001590950">
    <property type="component" value="Unassembled WGS sequence"/>
</dbReference>
<evidence type="ECO:0000313" key="3">
    <source>
        <dbReference type="Proteomes" id="UP001590950"/>
    </source>
</evidence>
<feature type="compositionally biased region" description="Basic residues" evidence="1">
    <location>
        <begin position="112"/>
        <end position="121"/>
    </location>
</feature>
<feature type="region of interest" description="Disordered" evidence="1">
    <location>
        <begin position="1"/>
        <end position="25"/>
    </location>
</feature>
<comment type="caution">
    <text evidence="2">The sequence shown here is derived from an EMBL/GenBank/DDBJ whole genome shotgun (WGS) entry which is preliminary data.</text>
</comment>
<accession>A0ABR4A860</accession>
<sequence>MVTRAPSPQLDDSNADRLRRPRCSSVDEKNLHPKYLNYIRLQSLYLQAHRYYIRLYCPSSNHNTLPSSISGAHKDIELAHSAHQSKIDLWGEKEAEAEDKREGSNTDGTKTRLVHSTKKKCRTDAGDEPPSKRRIKRHRDPLLQMKN</sequence>
<evidence type="ECO:0000313" key="2">
    <source>
        <dbReference type="EMBL" id="KAL2041990.1"/>
    </source>
</evidence>
<keyword evidence="3" id="KW-1185">Reference proteome</keyword>